<dbReference type="RefSeq" id="YP_008060643.1">
    <property type="nucleotide sequence ID" value="NC_021344.2"/>
</dbReference>
<protein>
    <submittedName>
        <fullName evidence="2">Uncharacterized protein</fullName>
    </submittedName>
</protein>
<gene>
    <name evidence="2" type="ORF">Lw1_gp120</name>
</gene>
<reference evidence="2" key="1">
    <citation type="submission" date="2013-03" db="EMBL/GenBank/DDBJ databases">
        <authorList>
            <person name="Kushkina A.I."/>
            <person name="Tovkach F.I."/>
            <person name="Comeau A.M."/>
            <person name="Kostetskii I.E."/>
            <person name="Lisovskiy I."/>
            <person name="Ostapchuk A.M."/>
            <person name="Voychuk S.I."/>
            <person name="Gorb T.Y."/>
            <person name="Romanyuk L.V."/>
        </authorList>
    </citation>
    <scope>NUCLEOTIDE SEQUENCE [LARGE SCALE GENOMIC DNA]</scope>
</reference>
<evidence type="ECO:0000313" key="3">
    <source>
        <dbReference type="Proteomes" id="UP000012999"/>
    </source>
</evidence>
<evidence type="ECO:0000256" key="1">
    <source>
        <dbReference type="SAM" id="Phobius"/>
    </source>
</evidence>
<accession>M9V2J4</accession>
<proteinExistence type="predicted"/>
<evidence type="ECO:0000313" key="2">
    <source>
        <dbReference type="EMBL" id="AGJ71528.1"/>
    </source>
</evidence>
<sequence length="57" mass="6540">MLWLIIVFLYVLLYLSMACAERGHRITSNICIVVVFIVNFMIFADIMSKMGRTLGVL</sequence>
<keyword evidence="3" id="KW-1185">Reference proteome</keyword>
<organism evidence="2 3">
    <name type="scientific">Escherichia phage Lw1</name>
    <dbReference type="NCBI Taxonomy" id="1307804"/>
    <lineage>
        <taxon>Viruses</taxon>
        <taxon>Duplodnaviria</taxon>
        <taxon>Heunggongvirae</taxon>
        <taxon>Uroviricota</taxon>
        <taxon>Caudoviricetes</taxon>
        <taxon>Pantevenvirales</taxon>
        <taxon>Straboviridae</taxon>
        <taxon>Pseudotevenvirus</taxon>
        <taxon>Pseudotevenvirus lw1</taxon>
    </lineage>
</organism>
<dbReference type="EMBL" id="KC801932">
    <property type="protein sequence ID" value="AGJ71528.1"/>
    <property type="molecule type" value="Genomic_DNA"/>
</dbReference>
<dbReference type="GeneID" id="16205128"/>
<keyword evidence="1" id="KW-1133">Transmembrane helix</keyword>
<feature type="transmembrane region" description="Helical" evidence="1">
    <location>
        <begin position="30"/>
        <end position="47"/>
    </location>
</feature>
<keyword evidence="1" id="KW-0472">Membrane</keyword>
<keyword evidence="1" id="KW-0812">Transmembrane</keyword>
<name>M9V2J4_9CAUD</name>
<dbReference type="Proteomes" id="UP000012999">
    <property type="component" value="Segment"/>
</dbReference>
<dbReference type="KEGG" id="vg:16205128"/>